<sequence length="174" mass="20694">MEQTVKKLKTVDVDYYDKHSNEDNLFFDVIDHHFEDDFLVISRYREYSDGVPRKVDEYLPKDAIARITVYQEKNDYLRYIDDLLTPFKKSDEKPKADIIDCHIIWYDKGTGGIMDKVIRYVESVTFEKRIDGHAVINYKEHPEDTVMKLFRVPQGDIMQLTRLVNGEQEGSWYE</sequence>
<proteinExistence type="predicted"/>
<protein>
    <submittedName>
        <fullName evidence="1">Uncharacterized protein</fullName>
    </submittedName>
</protein>
<name>A0AA96IY80_9CAUD</name>
<evidence type="ECO:0000313" key="1">
    <source>
        <dbReference type="EMBL" id="WNL48673.1"/>
    </source>
</evidence>
<accession>A0AA96IY80</accession>
<reference evidence="1" key="1">
    <citation type="submission" date="2023-06" db="EMBL/GenBank/DDBJ databases">
        <title>Characterization of diverse anelloviruses, cressdnaviruses, and phages in the human oral virome in North Carolina.</title>
        <authorList>
            <person name="Paietta E.N."/>
            <person name="Kraberger S."/>
            <person name="Custer J.M."/>
            <person name="Vargas K.L."/>
            <person name="Epsy C."/>
            <person name="Ehmke E."/>
            <person name="Yoder A.D."/>
            <person name="Varsani A."/>
        </authorList>
    </citation>
    <scope>NUCLEOTIDE SEQUENCE</scope>
    <source>
        <strain evidence="1">D_HF5_2C</strain>
    </source>
</reference>
<organism evidence="1">
    <name type="scientific">Caudovirus D_HF5_2C</name>
    <dbReference type="NCBI Taxonomy" id="3071196"/>
    <lineage>
        <taxon>Viruses</taxon>
        <taxon>Duplodnaviria</taxon>
        <taxon>Heunggongvirae</taxon>
        <taxon>Uroviricota</taxon>
        <taxon>Caudoviricetes</taxon>
    </lineage>
</organism>
<dbReference type="EMBL" id="OR148986">
    <property type="protein sequence ID" value="WNL48673.1"/>
    <property type="molecule type" value="Genomic_DNA"/>
</dbReference>